<proteinExistence type="predicted"/>
<dbReference type="EMBL" id="UYYB01106742">
    <property type="protein sequence ID" value="VDM79903.1"/>
    <property type="molecule type" value="Genomic_DNA"/>
</dbReference>
<feature type="region of interest" description="Disordered" evidence="1">
    <location>
        <begin position="23"/>
        <end position="74"/>
    </location>
</feature>
<sequence>MSEIPPSPPPYRKETSVSAIATQPKPATFLDGLQSPAIRDAKAGRPIAVAELPSTPDMPPLPPQKPVAVPKGPAPGSIGFDKMIAAARAGLPVSIRSTPVPPQATTSQTTLQPKIVSAGSSTTGVEGRGEALALMEKALIEQVQLAENSRMRFTRLGDVGKIHSRSQLLEE</sequence>
<keyword evidence="3" id="KW-1185">Reference proteome</keyword>
<protein>
    <submittedName>
        <fullName evidence="2">Uncharacterized protein</fullName>
    </submittedName>
</protein>
<feature type="compositionally biased region" description="Pro residues" evidence="1">
    <location>
        <begin position="56"/>
        <end position="65"/>
    </location>
</feature>
<evidence type="ECO:0000256" key="1">
    <source>
        <dbReference type="SAM" id="MobiDB-lite"/>
    </source>
</evidence>
<dbReference type="AlphaFoldDB" id="A0A3P7JGK7"/>
<reference evidence="2 3" key="1">
    <citation type="submission" date="2018-11" db="EMBL/GenBank/DDBJ databases">
        <authorList>
            <consortium name="Pathogen Informatics"/>
        </authorList>
    </citation>
    <scope>NUCLEOTIDE SEQUENCE [LARGE SCALE GENOMIC DNA]</scope>
</reference>
<dbReference type="InterPro" id="IPR039725">
    <property type="entry name" value="CC2D1A/B"/>
</dbReference>
<dbReference type="Proteomes" id="UP000270094">
    <property type="component" value="Unassembled WGS sequence"/>
</dbReference>
<evidence type="ECO:0000313" key="3">
    <source>
        <dbReference type="Proteomes" id="UP000270094"/>
    </source>
</evidence>
<accession>A0A3P7JGK7</accession>
<organism evidence="2 3">
    <name type="scientific">Strongylus vulgaris</name>
    <name type="common">Blood worm</name>
    <dbReference type="NCBI Taxonomy" id="40348"/>
    <lineage>
        <taxon>Eukaryota</taxon>
        <taxon>Metazoa</taxon>
        <taxon>Ecdysozoa</taxon>
        <taxon>Nematoda</taxon>
        <taxon>Chromadorea</taxon>
        <taxon>Rhabditida</taxon>
        <taxon>Rhabditina</taxon>
        <taxon>Rhabditomorpha</taxon>
        <taxon>Strongyloidea</taxon>
        <taxon>Strongylidae</taxon>
        <taxon>Strongylus</taxon>
    </lineage>
</organism>
<dbReference type="GO" id="GO:0001227">
    <property type="term" value="F:DNA-binding transcription repressor activity, RNA polymerase II-specific"/>
    <property type="evidence" value="ECO:0007669"/>
    <property type="project" value="InterPro"/>
</dbReference>
<dbReference type="PANTHER" id="PTHR13076">
    <property type="entry name" value="COILED-COIL AND C2 DOMAIN-CONTAINING PROTEIN 1-LIKE"/>
    <property type="match status" value="1"/>
</dbReference>
<dbReference type="PANTHER" id="PTHR13076:SF9">
    <property type="entry name" value="COILED-COIL AND C2 DOMAIN-CONTAINING PROTEIN 1-LIKE"/>
    <property type="match status" value="1"/>
</dbReference>
<dbReference type="OrthoDB" id="19996at2759"/>
<evidence type="ECO:0000313" key="2">
    <source>
        <dbReference type="EMBL" id="VDM79903.1"/>
    </source>
</evidence>
<name>A0A3P7JGK7_STRVU</name>
<gene>
    <name evidence="2" type="ORF">SVUK_LOCUS14901</name>
</gene>